<accession>A0ABQ2LCU2</accession>
<dbReference type="RefSeq" id="WP_150005329.1">
    <property type="nucleotide sequence ID" value="NZ_BMOV01000004.1"/>
</dbReference>
<proteinExistence type="predicted"/>
<dbReference type="EMBL" id="BMOV01000004">
    <property type="protein sequence ID" value="GGO10866.1"/>
    <property type="molecule type" value="Genomic_DNA"/>
</dbReference>
<feature type="domain" description="DUF58" evidence="1">
    <location>
        <begin position="67"/>
        <end position="264"/>
    </location>
</feature>
<comment type="caution">
    <text evidence="2">The sequence shown here is derived from an EMBL/GenBank/DDBJ whole genome shotgun (WGS) entry which is preliminary data.</text>
</comment>
<dbReference type="Pfam" id="PF01882">
    <property type="entry name" value="DUF58"/>
    <property type="match status" value="1"/>
</dbReference>
<gene>
    <name evidence="2" type="ORF">GCM10007972_14110</name>
</gene>
<name>A0ABQ2LCU2_9PROT</name>
<evidence type="ECO:0000313" key="3">
    <source>
        <dbReference type="Proteomes" id="UP000602381"/>
    </source>
</evidence>
<evidence type="ECO:0000313" key="2">
    <source>
        <dbReference type="EMBL" id="GGO10866.1"/>
    </source>
</evidence>
<dbReference type="PANTHER" id="PTHR33608">
    <property type="entry name" value="BLL2464 PROTEIN"/>
    <property type="match status" value="1"/>
</dbReference>
<keyword evidence="3" id="KW-1185">Reference proteome</keyword>
<dbReference type="InterPro" id="IPR002881">
    <property type="entry name" value="DUF58"/>
</dbReference>
<organism evidence="2 3">
    <name type="scientific">Iodidimonas muriae</name>
    <dbReference type="NCBI Taxonomy" id="261467"/>
    <lineage>
        <taxon>Bacteria</taxon>
        <taxon>Pseudomonadati</taxon>
        <taxon>Pseudomonadota</taxon>
        <taxon>Alphaproteobacteria</taxon>
        <taxon>Iodidimonadales</taxon>
        <taxon>Iodidimonadaceae</taxon>
        <taxon>Iodidimonas</taxon>
    </lineage>
</organism>
<reference evidence="3" key="1">
    <citation type="journal article" date="2019" name="Int. J. Syst. Evol. Microbiol.">
        <title>The Global Catalogue of Microorganisms (GCM) 10K type strain sequencing project: providing services to taxonomists for standard genome sequencing and annotation.</title>
        <authorList>
            <consortium name="The Broad Institute Genomics Platform"/>
            <consortium name="The Broad Institute Genome Sequencing Center for Infectious Disease"/>
            <person name="Wu L."/>
            <person name="Ma J."/>
        </authorList>
    </citation>
    <scope>NUCLEOTIDE SEQUENCE [LARGE SCALE GENOMIC DNA]</scope>
    <source>
        <strain evidence="3">JCM 17843</strain>
    </source>
</reference>
<evidence type="ECO:0000259" key="1">
    <source>
        <dbReference type="Pfam" id="PF01882"/>
    </source>
</evidence>
<dbReference type="Proteomes" id="UP000602381">
    <property type="component" value="Unassembled WGS sequence"/>
</dbReference>
<sequence length="307" mass="34553">MKRPISNALGQKASPALVPMMDLWQRAQSLADRLPAHQIRADKRLHAAQKGVHGRRRAGPGDSFWQFRPYENGEQASNIDWRRSARSDALYVRQQEWETAQNVWFWVDSSASMQFRSPLAQDSKADRAILLALATARLLTGAGERVGLYGQHEKAAGGRFGLERLLEAISRTRMTDCPPFPQSKPLDRHAHLILIGDFLGEEDDTRQKLRQLVGLGVAGHLMQIVDPVESDFPYRGRVRFSGMEHEDSLLLDRADDLADSYRKRMKAWSSMLGDMTRRAGWTHSVHRSDHSPALALLTLIALTGRTG</sequence>
<dbReference type="PANTHER" id="PTHR33608:SF6">
    <property type="entry name" value="BLL2464 PROTEIN"/>
    <property type="match status" value="1"/>
</dbReference>
<protein>
    <recommendedName>
        <fullName evidence="1">DUF58 domain-containing protein</fullName>
    </recommendedName>
</protein>